<evidence type="ECO:0000313" key="2">
    <source>
        <dbReference type="EMBL" id="CEK67580.1"/>
    </source>
</evidence>
<proteinExistence type="predicted"/>
<feature type="compositionally biased region" description="Acidic residues" evidence="1">
    <location>
        <begin position="54"/>
        <end position="64"/>
    </location>
</feature>
<dbReference type="EMBL" id="HACG01020715">
    <property type="protein sequence ID" value="CEK67580.1"/>
    <property type="molecule type" value="Transcribed_RNA"/>
</dbReference>
<name>A0A0B6ZIK3_9EUPU</name>
<evidence type="ECO:0000256" key="1">
    <source>
        <dbReference type="SAM" id="MobiDB-lite"/>
    </source>
</evidence>
<feature type="non-terminal residue" evidence="2">
    <location>
        <position position="221"/>
    </location>
</feature>
<organism evidence="2">
    <name type="scientific">Arion vulgaris</name>
    <dbReference type="NCBI Taxonomy" id="1028688"/>
    <lineage>
        <taxon>Eukaryota</taxon>
        <taxon>Metazoa</taxon>
        <taxon>Spiralia</taxon>
        <taxon>Lophotrochozoa</taxon>
        <taxon>Mollusca</taxon>
        <taxon>Gastropoda</taxon>
        <taxon>Heterobranchia</taxon>
        <taxon>Euthyneura</taxon>
        <taxon>Panpulmonata</taxon>
        <taxon>Eupulmonata</taxon>
        <taxon>Stylommatophora</taxon>
        <taxon>Helicina</taxon>
        <taxon>Arionoidea</taxon>
        <taxon>Arionidae</taxon>
        <taxon>Arion</taxon>
    </lineage>
</organism>
<feature type="non-terminal residue" evidence="2">
    <location>
        <position position="1"/>
    </location>
</feature>
<dbReference type="AlphaFoldDB" id="A0A0B6ZIK3"/>
<accession>A0A0B6ZIK3</accession>
<protein>
    <submittedName>
        <fullName evidence="2">Uncharacterized protein</fullName>
    </submittedName>
</protein>
<reference evidence="2" key="1">
    <citation type="submission" date="2014-12" db="EMBL/GenBank/DDBJ databases">
        <title>Insight into the proteome of Arion vulgaris.</title>
        <authorList>
            <person name="Aradska J."/>
            <person name="Bulat T."/>
            <person name="Smidak R."/>
            <person name="Sarate P."/>
            <person name="Gangsoo J."/>
            <person name="Sialana F."/>
            <person name="Bilban M."/>
            <person name="Lubec G."/>
        </authorList>
    </citation>
    <scope>NUCLEOTIDE SEQUENCE</scope>
    <source>
        <tissue evidence="2">Skin</tissue>
    </source>
</reference>
<sequence length="221" mass="23570">PFPGFPPQAPVVPMAYGNYASVQAPPSLASPQYCPTGLPGMKSSNVGKYRPQSEEDEEEEEDLSNIDEASAMYRDFLEPDQSYTHYYTPDSQTMDLSHSARSGIESQPSMSVPQFHPRTNIPAGYFATALRGQTLQYASTTQTHGQVKPTPGPGFFSTPRTPSYALVGPLPSIPRVPQALPTTSPIVTVATPPASADSAQSPALMAALAGQHRSITTGTTK</sequence>
<feature type="region of interest" description="Disordered" evidence="1">
    <location>
        <begin position="26"/>
        <end position="64"/>
    </location>
</feature>
<gene>
    <name evidence="2" type="primary">ORF63168</name>
</gene>